<dbReference type="SMART" id="SM00261">
    <property type="entry name" value="FU"/>
    <property type="match status" value="4"/>
</dbReference>
<dbReference type="InterPro" id="IPR006212">
    <property type="entry name" value="Furin_repeat"/>
</dbReference>
<name>E1F3S1_GIAIA</name>
<dbReference type="InterPro" id="IPR052798">
    <property type="entry name" value="Giardia_VSA"/>
</dbReference>
<proteinExistence type="predicted"/>
<dbReference type="SUPFAM" id="SSF57184">
    <property type="entry name" value="Growth factor receptor domain"/>
    <property type="match status" value="2"/>
</dbReference>
<dbReference type="Pfam" id="PF03302">
    <property type="entry name" value="VSP"/>
    <property type="match status" value="2"/>
</dbReference>
<dbReference type="AlphaFoldDB" id="E1F3S1"/>
<keyword evidence="2" id="KW-0732">Signal</keyword>
<dbReference type="STRING" id="658858.E1F3S1"/>
<feature type="chain" id="PRO_5012249018" evidence="2">
    <location>
        <begin position="16"/>
        <end position="576"/>
    </location>
</feature>
<reference evidence="3 4" key="1">
    <citation type="journal article" date="2010" name="BMC Genomics">
        <title>Genome analysis and comparative genomics of a Giardia intestinalis assemblage E isolate.</title>
        <authorList>
            <person name="Jerlstrom-Hultqvist J."/>
            <person name="Franzen O."/>
            <person name="Ankarklev J."/>
            <person name="Xu F."/>
            <person name="Nohynkova E."/>
            <person name="Andersson J.O."/>
            <person name="Svard S.G."/>
            <person name="Andersson B."/>
        </authorList>
    </citation>
    <scope>NUCLEOTIDE SEQUENCE [LARGE SCALE GENOMIC DNA]</scope>
    <source>
        <strain evidence="3 4">P15</strain>
    </source>
</reference>
<organism evidence="3 4">
    <name type="scientific">Giardia intestinalis (strain P15)</name>
    <name type="common">Giardia lamblia</name>
    <dbReference type="NCBI Taxonomy" id="658858"/>
    <lineage>
        <taxon>Eukaryota</taxon>
        <taxon>Metamonada</taxon>
        <taxon>Diplomonadida</taxon>
        <taxon>Hexamitidae</taxon>
        <taxon>Giardiinae</taxon>
        <taxon>Giardia</taxon>
    </lineage>
</organism>
<evidence type="ECO:0000256" key="1">
    <source>
        <dbReference type="SAM" id="Phobius"/>
    </source>
</evidence>
<dbReference type="InterPro" id="IPR009030">
    <property type="entry name" value="Growth_fac_rcpt_cys_sf"/>
</dbReference>
<feature type="signal peptide" evidence="2">
    <location>
        <begin position="1"/>
        <end position="15"/>
    </location>
</feature>
<dbReference type="PANTHER" id="PTHR23275">
    <property type="entry name" value="CABRIOLET.-RELATED"/>
    <property type="match status" value="1"/>
</dbReference>
<dbReference type="EMBL" id="ACVC01000159">
    <property type="protein sequence ID" value="EFO62839.1"/>
    <property type="molecule type" value="Genomic_DNA"/>
</dbReference>
<evidence type="ECO:0000313" key="4">
    <source>
        <dbReference type="Proteomes" id="UP000008974"/>
    </source>
</evidence>
<keyword evidence="1" id="KW-0472">Membrane</keyword>
<feature type="transmembrane region" description="Helical" evidence="1">
    <location>
        <begin position="547"/>
        <end position="571"/>
    </location>
</feature>
<comment type="caution">
    <text evidence="3">The sequence shown here is derived from an EMBL/GenBank/DDBJ whole genome shotgun (WGS) entry which is preliminary data.</text>
</comment>
<dbReference type="VEuPathDB" id="GiardiaDB:GLP15_875"/>
<accession>E1F3S1</accession>
<dbReference type="Proteomes" id="UP000008974">
    <property type="component" value="Unassembled WGS sequence"/>
</dbReference>
<dbReference type="PANTHER" id="PTHR23275:SF100">
    <property type="entry name" value="EGF-LIKE DOMAIN-CONTAINING PROTEIN"/>
    <property type="match status" value="1"/>
</dbReference>
<dbReference type="InterPro" id="IPR005127">
    <property type="entry name" value="Giardia_VSP"/>
</dbReference>
<dbReference type="OMA" id="GVKMCKE"/>
<protein>
    <submittedName>
        <fullName evidence="3">VSP</fullName>
    </submittedName>
</protein>
<keyword evidence="1" id="KW-0812">Transmembrane</keyword>
<keyword evidence="1" id="KW-1133">Transmembrane helix</keyword>
<dbReference type="Gene3D" id="2.10.220.10">
    <property type="entry name" value="Hormone Receptor, Insulin-like Growth Factor Receptor 1, Chain A, domain 2"/>
    <property type="match status" value="1"/>
</dbReference>
<evidence type="ECO:0000256" key="2">
    <source>
        <dbReference type="SAM" id="SignalP"/>
    </source>
</evidence>
<evidence type="ECO:0000313" key="3">
    <source>
        <dbReference type="EMBL" id="EFO62839.1"/>
    </source>
</evidence>
<gene>
    <name evidence="3" type="ORF">GLP15_875</name>
</gene>
<sequence length="576" mass="58724">MLCVGVTLAVALGMACSPGGDYAVTCANDKCELVDGIEVCTECKAGGVPIDGFCWPVSSPQVITAGCTKEDGASLDDTATTCGTCSGAGHFLFMGGCYRRRPGAIMQTPDPVLCPEAASGSGNCKTGKCFTIEGFDKLSYCSQCADNTEVPLNGACERPEETQACIQMSGGICTQCAKQTFMYKGGCYPKITIPGVKMCKEAADGVCTSPAPGYFVLPADDRDASHQSVVSCGDSEGALGKSAKIYKGVKGCAECTLSDSATTATCNKCSDKNLSPLKDECMENCPAGTYLDSTGSDGNVCRLCHESCASCEANNASTSCKACYSGYVLNRDAGNKGTCIPECTGKYAENCEANQCTAVVGGPKYCSKCKAGFVPVNGICAPTTPAGREATGCTPSENNDGTCKACTTTYFLESGGCYKAGTFPGNTLCTTANDGKCQACANGQKYTSEGSCPSCSDGCASCTGTPTARTQECQTCFAGYYFDGVAKVCKKCSETSGTITGVKNCISCAPPISGSGPVICYVKKDGTSGGDSGTGGSTNKGGLSTGAIAGIAVAVVIVVGGLVGFLCWWFICRGKA</sequence>
<dbReference type="OrthoDB" id="300641at2759"/>